<dbReference type="RefSeq" id="WP_122230189.1">
    <property type="nucleotide sequence ID" value="NZ_RDQO01000004.1"/>
</dbReference>
<dbReference type="CDD" id="cd07185">
    <property type="entry name" value="OmpA_C-like"/>
    <property type="match status" value="1"/>
</dbReference>
<dbReference type="Proteomes" id="UP000278006">
    <property type="component" value="Unassembled WGS sequence"/>
</dbReference>
<dbReference type="PRINTS" id="PR01021">
    <property type="entry name" value="OMPADOMAIN"/>
</dbReference>
<dbReference type="InterPro" id="IPR050330">
    <property type="entry name" value="Bact_OuterMem_StrucFunc"/>
</dbReference>
<dbReference type="PROSITE" id="PS01068">
    <property type="entry name" value="OMPA_1"/>
    <property type="match status" value="1"/>
</dbReference>
<keyword evidence="5" id="KW-0732">Signal</keyword>
<comment type="subcellular location">
    <subcellularLocation>
        <location evidence="1">Cell outer membrane</location>
    </subcellularLocation>
</comment>
<evidence type="ECO:0000259" key="6">
    <source>
        <dbReference type="PROSITE" id="PS51123"/>
    </source>
</evidence>
<dbReference type="Gene3D" id="3.30.1330.60">
    <property type="entry name" value="OmpA-like domain"/>
    <property type="match status" value="1"/>
</dbReference>
<dbReference type="PROSITE" id="PS51123">
    <property type="entry name" value="OMPA_2"/>
    <property type="match status" value="1"/>
</dbReference>
<keyword evidence="2 4" id="KW-0472">Membrane</keyword>
<name>A0A3M6QPD1_9BURK</name>
<evidence type="ECO:0000313" key="7">
    <source>
        <dbReference type="EMBL" id="RMX04865.1"/>
    </source>
</evidence>
<dbReference type="SUPFAM" id="SSF103088">
    <property type="entry name" value="OmpA-like"/>
    <property type="match status" value="1"/>
</dbReference>
<dbReference type="InterPro" id="IPR006690">
    <property type="entry name" value="OMPA-like_CS"/>
</dbReference>
<reference evidence="7 8" key="1">
    <citation type="submission" date="2018-10" db="EMBL/GenBank/DDBJ databases">
        <title>Draft genome of Cortibacter populi DSM10536.</title>
        <authorList>
            <person name="Bernier A.-M."/>
            <person name="Bernard K."/>
        </authorList>
    </citation>
    <scope>NUCLEOTIDE SEQUENCE [LARGE SCALE GENOMIC DNA]</scope>
    <source>
        <strain evidence="7 8">DSM 105136</strain>
    </source>
</reference>
<evidence type="ECO:0000256" key="5">
    <source>
        <dbReference type="SAM" id="SignalP"/>
    </source>
</evidence>
<evidence type="ECO:0000256" key="3">
    <source>
        <dbReference type="ARBA" id="ARBA00023237"/>
    </source>
</evidence>
<keyword evidence="3" id="KW-0998">Cell outer membrane</keyword>
<evidence type="ECO:0000256" key="1">
    <source>
        <dbReference type="ARBA" id="ARBA00004442"/>
    </source>
</evidence>
<dbReference type="PANTHER" id="PTHR30329:SF21">
    <property type="entry name" value="LIPOPROTEIN YIAD-RELATED"/>
    <property type="match status" value="1"/>
</dbReference>
<evidence type="ECO:0000313" key="8">
    <source>
        <dbReference type="Proteomes" id="UP000278006"/>
    </source>
</evidence>
<dbReference type="AlphaFoldDB" id="A0A3M6QPD1"/>
<feature type="signal peptide" evidence="5">
    <location>
        <begin position="1"/>
        <end position="21"/>
    </location>
</feature>
<dbReference type="InterPro" id="IPR036737">
    <property type="entry name" value="OmpA-like_sf"/>
</dbReference>
<keyword evidence="8" id="KW-1185">Reference proteome</keyword>
<proteinExistence type="predicted"/>
<dbReference type="EMBL" id="RDQO01000004">
    <property type="protein sequence ID" value="RMX04865.1"/>
    <property type="molecule type" value="Genomic_DNA"/>
</dbReference>
<dbReference type="Pfam" id="PF00691">
    <property type="entry name" value="OmpA"/>
    <property type="match status" value="1"/>
</dbReference>
<dbReference type="PANTHER" id="PTHR30329">
    <property type="entry name" value="STATOR ELEMENT OF FLAGELLAR MOTOR COMPLEX"/>
    <property type="match status" value="1"/>
</dbReference>
<sequence length="285" mass="31036">MRKTHYWIPIIATALCAAAHAGEPLLPALPGYTLSSTKQENAAGYPEAMMERFWCTENTYCDGKAPGFDEEGHLVVEGTLAQFVFSENPTDTRLSEQAINRNLDAALRQAGAELLTAVPDSMPMHVYLLKKPGSSTWIVTEVNYSSSYKLTQIEQKEAGQLISANQLRQSIETQGFATLHINFDNNKADIRSDAAPALQEVAQLLKQDPQLRLAVQGHTDDVGTAAANKALSQRRAESVVATLVQAGIDAARLRAEGHGAEQPVQDNRSEAGRAANRRVELVKLD</sequence>
<accession>A0A3M6QPD1</accession>
<gene>
    <name evidence="7" type="ORF">D8I35_13470</name>
</gene>
<dbReference type="OrthoDB" id="345640at2"/>
<comment type="caution">
    <text evidence="7">The sequence shown here is derived from an EMBL/GenBank/DDBJ whole genome shotgun (WGS) entry which is preliminary data.</text>
</comment>
<evidence type="ECO:0000256" key="2">
    <source>
        <dbReference type="ARBA" id="ARBA00023136"/>
    </source>
</evidence>
<organism evidence="7 8">
    <name type="scientific">Corticibacter populi</name>
    <dbReference type="NCBI Taxonomy" id="1550736"/>
    <lineage>
        <taxon>Bacteria</taxon>
        <taxon>Pseudomonadati</taxon>
        <taxon>Pseudomonadota</taxon>
        <taxon>Betaproteobacteria</taxon>
        <taxon>Burkholderiales</taxon>
        <taxon>Comamonadaceae</taxon>
        <taxon>Corticibacter</taxon>
    </lineage>
</organism>
<feature type="chain" id="PRO_5018276866" evidence="5">
    <location>
        <begin position="22"/>
        <end position="285"/>
    </location>
</feature>
<dbReference type="InterPro" id="IPR006665">
    <property type="entry name" value="OmpA-like"/>
</dbReference>
<protein>
    <submittedName>
        <fullName evidence="7">OmpA family protein</fullName>
    </submittedName>
</protein>
<feature type="domain" description="OmpA-like" evidence="6">
    <location>
        <begin position="170"/>
        <end position="285"/>
    </location>
</feature>
<evidence type="ECO:0000256" key="4">
    <source>
        <dbReference type="PROSITE-ProRule" id="PRU00473"/>
    </source>
</evidence>
<dbReference type="InterPro" id="IPR006664">
    <property type="entry name" value="OMP_bac"/>
</dbReference>
<dbReference type="GO" id="GO:0009279">
    <property type="term" value="C:cell outer membrane"/>
    <property type="evidence" value="ECO:0007669"/>
    <property type="project" value="UniProtKB-SubCell"/>
</dbReference>